<dbReference type="RefSeq" id="WP_170022185.1">
    <property type="nucleotide sequence ID" value="NZ_JABCSC020000003.1"/>
</dbReference>
<evidence type="ECO:0008006" key="4">
    <source>
        <dbReference type="Google" id="ProtNLM"/>
    </source>
</evidence>
<sequence>MTQPERELFARDDQAKDAALLKLRARLAAATPPTRARPLQRLARDWPRSLKAAALILLLSLMLVAGSGLFG</sequence>
<keyword evidence="1" id="KW-0472">Membrane</keyword>
<dbReference type="EMBL" id="JABCSC020000003">
    <property type="protein sequence ID" value="NSL55792.1"/>
    <property type="molecule type" value="Genomic_DNA"/>
</dbReference>
<proteinExistence type="predicted"/>
<evidence type="ECO:0000313" key="2">
    <source>
        <dbReference type="EMBL" id="NSL55792.1"/>
    </source>
</evidence>
<feature type="transmembrane region" description="Helical" evidence="1">
    <location>
        <begin position="50"/>
        <end position="70"/>
    </location>
</feature>
<protein>
    <recommendedName>
        <fullName evidence="4">DUF3040 domain-containing protein</fullName>
    </recommendedName>
</protein>
<accession>A0ABX2IHM2</accession>
<keyword evidence="3" id="KW-1185">Reference proteome</keyword>
<evidence type="ECO:0000256" key="1">
    <source>
        <dbReference type="SAM" id="Phobius"/>
    </source>
</evidence>
<dbReference type="Proteomes" id="UP000778523">
    <property type="component" value="Unassembled WGS sequence"/>
</dbReference>
<comment type="caution">
    <text evidence="2">The sequence shown here is derived from an EMBL/GenBank/DDBJ whole genome shotgun (WGS) entry which is preliminary data.</text>
</comment>
<organism evidence="2 3">
    <name type="scientific">Uliginosibacterium aquaticum</name>
    <dbReference type="NCBI Taxonomy" id="2731212"/>
    <lineage>
        <taxon>Bacteria</taxon>
        <taxon>Pseudomonadati</taxon>
        <taxon>Pseudomonadota</taxon>
        <taxon>Betaproteobacteria</taxon>
        <taxon>Rhodocyclales</taxon>
        <taxon>Zoogloeaceae</taxon>
        <taxon>Uliginosibacterium</taxon>
    </lineage>
</organism>
<evidence type="ECO:0000313" key="3">
    <source>
        <dbReference type="Proteomes" id="UP000778523"/>
    </source>
</evidence>
<keyword evidence="1" id="KW-1133">Transmembrane helix</keyword>
<name>A0ABX2IHM2_9RHOO</name>
<gene>
    <name evidence="2" type="ORF">HJ583_012205</name>
</gene>
<keyword evidence="1" id="KW-0812">Transmembrane</keyword>
<reference evidence="2 3" key="1">
    <citation type="submission" date="2020-06" db="EMBL/GenBank/DDBJ databases">
        <title>Draft genome of Uliginosibacterium sp. IMCC34675.</title>
        <authorList>
            <person name="Song J."/>
        </authorList>
    </citation>
    <scope>NUCLEOTIDE SEQUENCE [LARGE SCALE GENOMIC DNA]</scope>
    <source>
        <strain evidence="2 3">IMCC34675</strain>
    </source>
</reference>